<name>A0ABD2CJY0_VESMC</name>
<comment type="caution">
    <text evidence="1">The sequence shown here is derived from an EMBL/GenBank/DDBJ whole genome shotgun (WGS) entry which is preliminary data.</text>
</comment>
<reference evidence="1 2" key="1">
    <citation type="journal article" date="2024" name="Ann. Entomol. Soc. Am.">
        <title>Genomic analyses of the southern and eastern yellowjacket wasps (Hymenoptera: Vespidae) reveal evolutionary signatures of social life.</title>
        <authorList>
            <person name="Catto M.A."/>
            <person name="Caine P.B."/>
            <person name="Orr S.E."/>
            <person name="Hunt B.G."/>
            <person name="Goodisman M.A.D."/>
        </authorList>
    </citation>
    <scope>NUCLEOTIDE SEQUENCE [LARGE SCALE GENOMIC DNA]</scope>
    <source>
        <strain evidence="1">232</strain>
        <tissue evidence="1">Head and thorax</tissue>
    </source>
</reference>
<protein>
    <submittedName>
        <fullName evidence="1">Uncharacterized protein</fullName>
    </submittedName>
</protein>
<dbReference type="EMBL" id="JAYRBN010000046">
    <property type="protein sequence ID" value="KAL2745144.1"/>
    <property type="molecule type" value="Genomic_DNA"/>
</dbReference>
<gene>
    <name evidence="1" type="ORF">V1477_006561</name>
</gene>
<dbReference type="AlphaFoldDB" id="A0ABD2CJY0"/>
<keyword evidence="2" id="KW-1185">Reference proteome</keyword>
<evidence type="ECO:0000313" key="2">
    <source>
        <dbReference type="Proteomes" id="UP001607303"/>
    </source>
</evidence>
<accession>A0ABD2CJY0</accession>
<dbReference type="Proteomes" id="UP001607303">
    <property type="component" value="Unassembled WGS sequence"/>
</dbReference>
<sequence>MLSRKHTISHPAVAIPVVIAARGTAVETAIAGGKLNIDWIIRNLRLIAIECTGNCSGTRKILGTVKKTMDTSVSLEAKHSFQESPPILKASIAINLKNDDNNVLYG</sequence>
<evidence type="ECO:0000313" key="1">
    <source>
        <dbReference type="EMBL" id="KAL2745144.1"/>
    </source>
</evidence>
<proteinExistence type="predicted"/>
<organism evidence="1 2">
    <name type="scientific">Vespula maculifrons</name>
    <name type="common">Eastern yellow jacket</name>
    <name type="synonym">Wasp</name>
    <dbReference type="NCBI Taxonomy" id="7453"/>
    <lineage>
        <taxon>Eukaryota</taxon>
        <taxon>Metazoa</taxon>
        <taxon>Ecdysozoa</taxon>
        <taxon>Arthropoda</taxon>
        <taxon>Hexapoda</taxon>
        <taxon>Insecta</taxon>
        <taxon>Pterygota</taxon>
        <taxon>Neoptera</taxon>
        <taxon>Endopterygota</taxon>
        <taxon>Hymenoptera</taxon>
        <taxon>Apocrita</taxon>
        <taxon>Aculeata</taxon>
        <taxon>Vespoidea</taxon>
        <taxon>Vespidae</taxon>
        <taxon>Vespinae</taxon>
        <taxon>Vespula</taxon>
    </lineage>
</organism>